<accession>A0A5C8UN09</accession>
<dbReference type="Proteomes" id="UP000321379">
    <property type="component" value="Unassembled WGS sequence"/>
</dbReference>
<evidence type="ECO:0000313" key="3">
    <source>
        <dbReference type="Proteomes" id="UP000321379"/>
    </source>
</evidence>
<protein>
    <submittedName>
        <fullName evidence="2">Uncharacterized protein</fullName>
    </submittedName>
</protein>
<dbReference type="EMBL" id="VRMG01000009">
    <property type="protein sequence ID" value="TXN29258.1"/>
    <property type="molecule type" value="Genomic_DNA"/>
</dbReference>
<organism evidence="2 3">
    <name type="scientific">Lacisediminihabitans profunda</name>
    <dbReference type="NCBI Taxonomy" id="2594790"/>
    <lineage>
        <taxon>Bacteria</taxon>
        <taxon>Bacillati</taxon>
        <taxon>Actinomycetota</taxon>
        <taxon>Actinomycetes</taxon>
        <taxon>Micrococcales</taxon>
        <taxon>Microbacteriaceae</taxon>
        <taxon>Lacisediminihabitans</taxon>
    </lineage>
</organism>
<keyword evidence="1" id="KW-0472">Membrane</keyword>
<sequence>MTTPSRQDRLKPLEYIVLSAIISVFIGLVVLLSTRQPVLSLVFFGIAFIVTLVTIAMLSLAVKPDEAEKIDLGEQDKGH</sequence>
<evidence type="ECO:0000313" key="2">
    <source>
        <dbReference type="EMBL" id="TXN29258.1"/>
    </source>
</evidence>
<proteinExistence type="predicted"/>
<keyword evidence="1" id="KW-1133">Transmembrane helix</keyword>
<comment type="caution">
    <text evidence="2">The sequence shown here is derived from an EMBL/GenBank/DDBJ whole genome shotgun (WGS) entry which is preliminary data.</text>
</comment>
<feature type="transmembrane region" description="Helical" evidence="1">
    <location>
        <begin position="12"/>
        <end position="32"/>
    </location>
</feature>
<feature type="transmembrane region" description="Helical" evidence="1">
    <location>
        <begin position="38"/>
        <end position="62"/>
    </location>
</feature>
<keyword evidence="1" id="KW-0812">Transmembrane</keyword>
<reference evidence="2 3" key="1">
    <citation type="submission" date="2019-08" db="EMBL/GenBank/DDBJ databases">
        <title>Bacterial whole genome sequence for Glaciihabitans sp. CHu50b-6-2.</title>
        <authorList>
            <person name="Jin L."/>
        </authorList>
    </citation>
    <scope>NUCLEOTIDE SEQUENCE [LARGE SCALE GENOMIC DNA]</scope>
    <source>
        <strain evidence="2 3">CHu50b-6-2</strain>
    </source>
</reference>
<dbReference type="RefSeq" id="WP_147784277.1">
    <property type="nucleotide sequence ID" value="NZ_VRMG01000009.1"/>
</dbReference>
<evidence type="ECO:0000256" key="1">
    <source>
        <dbReference type="SAM" id="Phobius"/>
    </source>
</evidence>
<name>A0A5C8UN09_9MICO</name>
<dbReference type="AlphaFoldDB" id="A0A5C8UN09"/>
<keyword evidence="3" id="KW-1185">Reference proteome</keyword>
<gene>
    <name evidence="2" type="ORF">FVP33_13840</name>
</gene>